<evidence type="ECO:0000256" key="5">
    <source>
        <dbReference type="SAM" id="SignalP"/>
    </source>
</evidence>
<dbReference type="PRINTS" id="PR00113">
    <property type="entry name" value="ALKPHPHTASE"/>
</dbReference>
<dbReference type="EC" id="3.1.3.1" evidence="6"/>
<dbReference type="SMART" id="SM00098">
    <property type="entry name" value="alkPPc"/>
    <property type="match status" value="1"/>
</dbReference>
<feature type="signal peptide" evidence="5">
    <location>
        <begin position="1"/>
        <end position="23"/>
    </location>
</feature>
<dbReference type="InterPro" id="IPR017850">
    <property type="entry name" value="Alkaline_phosphatase_core_sf"/>
</dbReference>
<evidence type="ECO:0000256" key="3">
    <source>
        <dbReference type="PIRSR" id="PIRSR601952-2"/>
    </source>
</evidence>
<feature type="active site" description="Phosphoserine intermediate" evidence="2">
    <location>
        <position position="117"/>
    </location>
</feature>
<dbReference type="GO" id="GO:0046872">
    <property type="term" value="F:metal ion binding"/>
    <property type="evidence" value="ECO:0007669"/>
    <property type="project" value="UniProtKB-KW"/>
</dbReference>
<feature type="binding site" evidence="3">
    <location>
        <position position="344"/>
    </location>
    <ligand>
        <name>Mg(2+)</name>
        <dbReference type="ChEBI" id="CHEBI:18420"/>
    </ligand>
</feature>
<keyword evidence="5" id="KW-0732">Signal</keyword>
<feature type="chain" id="PRO_5032345117" evidence="5">
    <location>
        <begin position="24"/>
        <end position="510"/>
    </location>
</feature>
<organism evidence="6 7">
    <name type="scientific">Roseateles oligotrophus</name>
    <dbReference type="NCBI Taxonomy" id="1769250"/>
    <lineage>
        <taxon>Bacteria</taxon>
        <taxon>Pseudomonadati</taxon>
        <taxon>Pseudomonadota</taxon>
        <taxon>Betaproteobacteria</taxon>
        <taxon>Burkholderiales</taxon>
        <taxon>Sphaerotilaceae</taxon>
        <taxon>Roseateles</taxon>
    </lineage>
</organism>
<gene>
    <name evidence="6" type="ORF">HNP55_001402</name>
</gene>
<feature type="binding site" evidence="3">
    <location>
        <position position="67"/>
    </location>
    <ligand>
        <name>Zn(2+)</name>
        <dbReference type="ChEBI" id="CHEBI:29105"/>
        <label>2</label>
    </ligand>
</feature>
<dbReference type="SUPFAM" id="SSF53649">
    <property type="entry name" value="Alkaline phosphatase-like"/>
    <property type="match status" value="1"/>
</dbReference>
<name>A0A840LC42_9BURK</name>
<comment type="similarity">
    <text evidence="4">Belongs to the alkaline phosphatase family.</text>
</comment>
<dbReference type="Proteomes" id="UP000562027">
    <property type="component" value="Unassembled WGS sequence"/>
</dbReference>
<keyword evidence="6" id="KW-0378">Hydrolase</keyword>
<dbReference type="Pfam" id="PF00245">
    <property type="entry name" value="Alk_phosphatase"/>
    <property type="match status" value="1"/>
</dbReference>
<evidence type="ECO:0000313" key="6">
    <source>
        <dbReference type="EMBL" id="MBB4842887.1"/>
    </source>
</evidence>
<evidence type="ECO:0000256" key="2">
    <source>
        <dbReference type="PIRSR" id="PIRSR601952-1"/>
    </source>
</evidence>
<feature type="binding site" evidence="3">
    <location>
        <position position="348"/>
    </location>
    <ligand>
        <name>Zn(2+)</name>
        <dbReference type="ChEBI" id="CHEBI:29105"/>
        <label>2</label>
    </ligand>
</feature>
<dbReference type="PANTHER" id="PTHR11596">
    <property type="entry name" value="ALKALINE PHOSPHATASE"/>
    <property type="match status" value="1"/>
</dbReference>
<keyword evidence="7" id="KW-1185">Reference proteome</keyword>
<keyword evidence="3" id="KW-0479">Metal-binding</keyword>
<dbReference type="AlphaFoldDB" id="A0A840LC42"/>
<feature type="binding site" evidence="3">
    <location>
        <position position="474"/>
    </location>
    <ligand>
        <name>Zn(2+)</name>
        <dbReference type="ChEBI" id="CHEBI:29105"/>
        <label>2</label>
    </ligand>
</feature>
<comment type="cofactor">
    <cofactor evidence="3">
        <name>Mg(2+)</name>
        <dbReference type="ChEBI" id="CHEBI:18420"/>
    </cofactor>
    <text evidence="3">Binds 1 Mg(2+) ion.</text>
</comment>
<proteinExistence type="inferred from homology"/>
<feature type="binding site" evidence="3">
    <location>
        <position position="385"/>
    </location>
    <ligand>
        <name>Zn(2+)</name>
        <dbReference type="ChEBI" id="CHEBI:29105"/>
        <label>2</label>
    </ligand>
</feature>
<dbReference type="InterPro" id="IPR001952">
    <property type="entry name" value="Alkaline_phosphatase"/>
</dbReference>
<keyword evidence="1" id="KW-0597">Phosphoprotein</keyword>
<dbReference type="PANTHER" id="PTHR11596:SF5">
    <property type="entry name" value="ALKALINE PHOSPHATASE"/>
    <property type="match status" value="1"/>
</dbReference>
<evidence type="ECO:0000256" key="4">
    <source>
        <dbReference type="RuleBase" id="RU003946"/>
    </source>
</evidence>
<feature type="binding site" evidence="3">
    <location>
        <position position="182"/>
    </location>
    <ligand>
        <name>Mg(2+)</name>
        <dbReference type="ChEBI" id="CHEBI:18420"/>
    </ligand>
</feature>
<dbReference type="RefSeq" id="WP_184297592.1">
    <property type="nucleotide sequence ID" value="NZ_JACHLP010000002.1"/>
</dbReference>
<feature type="binding site" evidence="3">
    <location>
        <position position="386"/>
    </location>
    <ligand>
        <name>Zn(2+)</name>
        <dbReference type="ChEBI" id="CHEBI:29105"/>
        <label>2</label>
    </ligand>
</feature>
<evidence type="ECO:0000313" key="7">
    <source>
        <dbReference type="Proteomes" id="UP000562027"/>
    </source>
</evidence>
<accession>A0A840LC42</accession>
<dbReference type="EMBL" id="JACHLP010000002">
    <property type="protein sequence ID" value="MBB4842887.1"/>
    <property type="molecule type" value="Genomic_DNA"/>
</dbReference>
<keyword evidence="3" id="KW-0862">Zinc</keyword>
<sequence length="510" mass="55015">MKFKLLPLAALATMASLCLPSQAADPVVRGPESVSDFYNAGNKFIADGKALIPNARRAKNVILFVGDGMGISTQTAARILEGQLKGMTGEENRLAFETLPYSALSKTYSWDQQTSDSAPTMTAMITGYKAREGMLSVNHLTARGECDANVVQANSLKTMLELAAENGRSTGVVSTARLTHATPAATYAHTPVRDWEHNGQLPAGCGVKDIARQLIEVSPAVRTSLKVAMGGGREYFRHNSQFDPEYPSKKGLRTDKRDLTAEWLSSRGANARFVYDKAGFDAADPSSTDYLLGLFERSHMQYEADRANDTGKEPSLTEMTEKSIKMLQKNPNGFFLHVEAGRIDHAHHGGNAQRALLDTIELSNAVRKAMAMTNEQDTLIIVTADHSHVFTIAGYPHRGNDILGLVKDVPSVDGNGTSPSLAADGMPYTTLGYQNGPGAAASFANGVRVDLSSVNTGALNFMQQAAVPLGSESHAGEDVGIWARGPKAYLVRGSMEQNWIFHVMREAFGF</sequence>
<comment type="cofactor">
    <cofactor evidence="3">
        <name>Zn(2+)</name>
        <dbReference type="ChEBI" id="CHEBI:29105"/>
    </cofactor>
    <text evidence="3">Binds 2 Zn(2+) ions.</text>
</comment>
<protein>
    <submittedName>
        <fullName evidence="6">Alkaline phosphatase</fullName>
        <ecNumber evidence="6">3.1.3.1</ecNumber>
    </submittedName>
</protein>
<keyword evidence="3" id="KW-0460">Magnesium</keyword>
<feature type="binding site" evidence="3">
    <location>
        <position position="339"/>
    </location>
    <ligand>
        <name>Mg(2+)</name>
        <dbReference type="ChEBI" id="CHEBI:18420"/>
    </ligand>
</feature>
<dbReference type="CDD" id="cd16012">
    <property type="entry name" value="ALP"/>
    <property type="match status" value="1"/>
</dbReference>
<dbReference type="Gene3D" id="3.40.720.10">
    <property type="entry name" value="Alkaline Phosphatase, subunit A"/>
    <property type="match status" value="1"/>
</dbReference>
<feature type="binding site" evidence="3">
    <location>
        <position position="180"/>
    </location>
    <ligand>
        <name>Mg(2+)</name>
        <dbReference type="ChEBI" id="CHEBI:18420"/>
    </ligand>
</feature>
<evidence type="ECO:0000256" key="1">
    <source>
        <dbReference type="ARBA" id="ARBA00022553"/>
    </source>
</evidence>
<feature type="binding site" evidence="3">
    <location>
        <position position="67"/>
    </location>
    <ligand>
        <name>Mg(2+)</name>
        <dbReference type="ChEBI" id="CHEBI:18420"/>
    </ligand>
</feature>
<dbReference type="GO" id="GO:0004035">
    <property type="term" value="F:alkaline phosphatase activity"/>
    <property type="evidence" value="ECO:0007669"/>
    <property type="project" value="UniProtKB-EC"/>
</dbReference>
<comment type="caution">
    <text evidence="6">The sequence shown here is derived from an EMBL/GenBank/DDBJ whole genome shotgun (WGS) entry which is preliminary data.</text>
</comment>
<reference evidence="6 7" key="1">
    <citation type="submission" date="2020-08" db="EMBL/GenBank/DDBJ databases">
        <title>Functional genomics of gut bacteria from endangered species of beetles.</title>
        <authorList>
            <person name="Carlos-Shanley C."/>
        </authorList>
    </citation>
    <scope>NUCLEOTIDE SEQUENCE [LARGE SCALE GENOMIC DNA]</scope>
    <source>
        <strain evidence="6 7">S00239</strain>
    </source>
</reference>